<dbReference type="EMBL" id="BSDT01000001">
    <property type="protein sequence ID" value="GLI45142.1"/>
    <property type="molecule type" value="Genomic_DNA"/>
</dbReference>
<sequence length="329" mass="35951">MVDPRGGETEGRSAQSVYARMLHHGETFAQAVAAVELPGTEVPQIRRRLSELGLLDGTAEIAVDATAALARILDGGRDQLTETLAALVDRQEAALSLASDYVRLAAKGRSSSVELLPADETFRPRMEALLDQAAAACSSDLVQMHPYAVWDERYFEATLRRDLELGARGLPMRTIYSQQSLRRHNIRDHLRRKNDAGVKIRAAPLAPVRMVVYDRELAIVHAPRDEGIGAIVIRDRLIAEPLVDFFEYCWITASELDEVLASTDGSGLTEQQNAVLRLLASGSKDEAIARSLGVSVRTVTRIVAELMGELGATSRFQAGVLAARLGWLD</sequence>
<protein>
    <submittedName>
        <fullName evidence="2">Helix-turn-helix transcriptional regulator</fullName>
    </submittedName>
</protein>
<dbReference type="PANTHER" id="PTHR34293">
    <property type="entry name" value="HTH-TYPE TRANSCRIPTIONAL REGULATOR TRMBL2"/>
    <property type="match status" value="1"/>
</dbReference>
<evidence type="ECO:0000259" key="1">
    <source>
        <dbReference type="PROSITE" id="PS50043"/>
    </source>
</evidence>
<dbReference type="GO" id="GO:0006355">
    <property type="term" value="P:regulation of DNA-templated transcription"/>
    <property type="evidence" value="ECO:0007669"/>
    <property type="project" value="InterPro"/>
</dbReference>
<organism evidence="2 3">
    <name type="scientific">Glycomyces algeriensis</name>
    <dbReference type="NCBI Taxonomy" id="256037"/>
    <lineage>
        <taxon>Bacteria</taxon>
        <taxon>Bacillati</taxon>
        <taxon>Actinomycetota</taxon>
        <taxon>Actinomycetes</taxon>
        <taxon>Glycomycetales</taxon>
        <taxon>Glycomycetaceae</taxon>
        <taxon>Glycomyces</taxon>
    </lineage>
</organism>
<evidence type="ECO:0000313" key="3">
    <source>
        <dbReference type="Proteomes" id="UP001144313"/>
    </source>
</evidence>
<comment type="caution">
    <text evidence="2">The sequence shown here is derived from an EMBL/GenBank/DDBJ whole genome shotgun (WGS) entry which is preliminary data.</text>
</comment>
<gene>
    <name evidence="2" type="ORF">GALLR39Z86_49920</name>
</gene>
<evidence type="ECO:0000313" key="2">
    <source>
        <dbReference type="EMBL" id="GLI45142.1"/>
    </source>
</evidence>
<dbReference type="InterPro" id="IPR016032">
    <property type="entry name" value="Sig_transdc_resp-reg_C-effctor"/>
</dbReference>
<accession>A0A9W6GE59</accession>
<feature type="domain" description="HTH luxR-type" evidence="1">
    <location>
        <begin position="261"/>
        <end position="326"/>
    </location>
</feature>
<dbReference type="GO" id="GO:0003677">
    <property type="term" value="F:DNA binding"/>
    <property type="evidence" value="ECO:0007669"/>
    <property type="project" value="InterPro"/>
</dbReference>
<dbReference type="InterPro" id="IPR000792">
    <property type="entry name" value="Tscrpt_reg_LuxR_C"/>
</dbReference>
<proteinExistence type="predicted"/>
<dbReference type="Pfam" id="PF00196">
    <property type="entry name" value="GerE"/>
    <property type="match status" value="1"/>
</dbReference>
<name>A0A9W6GE59_9ACTN</name>
<keyword evidence="3" id="KW-1185">Reference proteome</keyword>
<dbReference type="InterPro" id="IPR036388">
    <property type="entry name" value="WH-like_DNA-bd_sf"/>
</dbReference>
<dbReference type="Proteomes" id="UP001144313">
    <property type="component" value="Unassembled WGS sequence"/>
</dbReference>
<dbReference type="RefSeq" id="WP_270118409.1">
    <property type="nucleotide sequence ID" value="NZ_BAAAOL010000001.1"/>
</dbReference>
<dbReference type="InterPro" id="IPR051797">
    <property type="entry name" value="TrmB-like"/>
</dbReference>
<dbReference type="SMART" id="SM00421">
    <property type="entry name" value="HTH_LUXR"/>
    <property type="match status" value="1"/>
</dbReference>
<dbReference type="PROSITE" id="PS50043">
    <property type="entry name" value="HTH_LUXR_2"/>
    <property type="match status" value="1"/>
</dbReference>
<dbReference type="Gene3D" id="1.10.10.10">
    <property type="entry name" value="Winged helix-like DNA-binding domain superfamily/Winged helix DNA-binding domain"/>
    <property type="match status" value="1"/>
</dbReference>
<dbReference type="AlphaFoldDB" id="A0A9W6GE59"/>
<dbReference type="CDD" id="cd06170">
    <property type="entry name" value="LuxR_C_like"/>
    <property type="match status" value="1"/>
</dbReference>
<reference evidence="2" key="1">
    <citation type="submission" date="2022-12" db="EMBL/GenBank/DDBJ databases">
        <title>Reference genome sequencing for broad-spectrum identification of bacterial and archaeal isolates by mass spectrometry.</title>
        <authorList>
            <person name="Sekiguchi Y."/>
            <person name="Tourlousse D.M."/>
        </authorList>
    </citation>
    <scope>NUCLEOTIDE SEQUENCE</scope>
    <source>
        <strain evidence="2">LLR39Z86</strain>
    </source>
</reference>
<dbReference type="PANTHER" id="PTHR34293:SF1">
    <property type="entry name" value="HTH-TYPE TRANSCRIPTIONAL REGULATOR TRMBL2"/>
    <property type="match status" value="1"/>
</dbReference>
<dbReference type="SUPFAM" id="SSF46894">
    <property type="entry name" value="C-terminal effector domain of the bipartite response regulators"/>
    <property type="match status" value="1"/>
</dbReference>